<evidence type="ECO:0000256" key="2">
    <source>
        <dbReference type="ARBA" id="ARBA00022908"/>
    </source>
</evidence>
<dbReference type="InterPro" id="IPR002104">
    <property type="entry name" value="Integrase_catalytic"/>
</dbReference>
<feature type="domain" description="Tyr recombinase" evidence="5">
    <location>
        <begin position="114"/>
        <end position="288"/>
    </location>
</feature>
<dbReference type="PROSITE" id="PS51898">
    <property type="entry name" value="TYR_RECOMBINASE"/>
    <property type="match status" value="1"/>
</dbReference>
<dbReference type="PANTHER" id="PTHR30349:SF77">
    <property type="entry name" value="TYROSINE RECOMBINASE XERC"/>
    <property type="match status" value="1"/>
</dbReference>
<dbReference type="Gene3D" id="1.10.443.10">
    <property type="entry name" value="Intergrase catalytic core"/>
    <property type="match status" value="1"/>
</dbReference>
<organism evidence="6">
    <name type="scientific">Proteinivorax hydrogeniformans</name>
    <dbReference type="NCBI Taxonomy" id="1826727"/>
    <lineage>
        <taxon>Bacteria</taxon>
        <taxon>Bacillati</taxon>
        <taxon>Bacillota</taxon>
        <taxon>Clostridia</taxon>
        <taxon>Eubacteriales</taxon>
        <taxon>Proteinivoracaceae</taxon>
        <taxon>Proteinivorax</taxon>
    </lineage>
</organism>
<dbReference type="GO" id="GO:0005737">
    <property type="term" value="C:cytoplasm"/>
    <property type="evidence" value="ECO:0007669"/>
    <property type="project" value="UniProtKB-SubCell"/>
</dbReference>
<dbReference type="GO" id="GO:0006310">
    <property type="term" value="P:DNA recombination"/>
    <property type="evidence" value="ECO:0007669"/>
    <property type="project" value="UniProtKB-KW"/>
</dbReference>
<evidence type="ECO:0000256" key="4">
    <source>
        <dbReference type="ARBA" id="ARBA00023172"/>
    </source>
</evidence>
<evidence type="ECO:0000256" key="3">
    <source>
        <dbReference type="ARBA" id="ARBA00023125"/>
    </source>
</evidence>
<reference evidence="6" key="2">
    <citation type="submission" date="2024-06" db="EMBL/GenBank/DDBJ databases">
        <authorList>
            <person name="Petrova K.O."/>
            <person name="Toshchakov S.V."/>
            <person name="Boltjanskaja Y.V."/>
            <person name="Kevbrin V.V."/>
        </authorList>
    </citation>
    <scope>NUCLEOTIDE SEQUENCE</scope>
    <source>
        <strain evidence="6">Z-710</strain>
    </source>
</reference>
<dbReference type="InterPro" id="IPR050090">
    <property type="entry name" value="Tyrosine_recombinase_XerCD"/>
</dbReference>
<sequence length="293" mass="34184">MEKSCEIIPNYTERNLEVLNLFIRKLKLDDKGELTIKKYKACLGRFLSDLSVPLEKLRPEHVRIWLSINYDDKKAATFHSVFWILSSFFKFCLAKGFVDRRLIKKRWLPPTEDRIIKYLTRSELAAINYHAEKLPLRERVIVEFLLSSGCRQFEAQNLNRKDIDIKNTSAIIEGKGDKTRTVFFSTKCALLLQEYLNSRTDDEEALFINIYGKRASKYIYFKVVRNLGKSASLDKSISPHTLRHTYATHMLAKGKSINFISKQLGHEDLNTTRVYAKILTDDVIDEYNRAMGW</sequence>
<evidence type="ECO:0000256" key="1">
    <source>
        <dbReference type="ARBA" id="ARBA00004496"/>
    </source>
</evidence>
<keyword evidence="2" id="KW-0229">DNA integration</keyword>
<dbReference type="RefSeq" id="WP_353892258.1">
    <property type="nucleotide sequence ID" value="NZ_CP159485.1"/>
</dbReference>
<dbReference type="InterPro" id="IPR011010">
    <property type="entry name" value="DNA_brk_join_enz"/>
</dbReference>
<proteinExistence type="predicted"/>
<dbReference type="AlphaFoldDB" id="A0AAU8HRB3"/>
<reference evidence="6" key="1">
    <citation type="journal article" date="2018" name="Antonie Van Leeuwenhoek">
        <title>Proteinivorax hydrogeniformans sp. nov., an anaerobic, haloalkaliphilic bacterium fermenting proteinaceous compounds with high hydrogen production.</title>
        <authorList>
            <person name="Boltyanskaya Y."/>
            <person name="Detkova E."/>
            <person name="Pimenov N."/>
            <person name="Kevbrin V."/>
        </authorList>
    </citation>
    <scope>NUCLEOTIDE SEQUENCE</scope>
    <source>
        <strain evidence="6">Z-710</strain>
    </source>
</reference>
<gene>
    <name evidence="6" type="ORF">PRVXH_001590</name>
</gene>
<accession>A0AAU8HRB3</accession>
<dbReference type="GO" id="GO:0003677">
    <property type="term" value="F:DNA binding"/>
    <property type="evidence" value="ECO:0007669"/>
    <property type="project" value="UniProtKB-KW"/>
</dbReference>
<keyword evidence="4" id="KW-0233">DNA recombination</keyword>
<dbReference type="InterPro" id="IPR010998">
    <property type="entry name" value="Integrase_recombinase_N"/>
</dbReference>
<dbReference type="SUPFAM" id="SSF56349">
    <property type="entry name" value="DNA breaking-rejoining enzymes"/>
    <property type="match status" value="1"/>
</dbReference>
<dbReference type="Pfam" id="PF00589">
    <property type="entry name" value="Phage_integrase"/>
    <property type="match status" value="1"/>
</dbReference>
<keyword evidence="3" id="KW-0238">DNA-binding</keyword>
<dbReference type="PANTHER" id="PTHR30349">
    <property type="entry name" value="PHAGE INTEGRASE-RELATED"/>
    <property type="match status" value="1"/>
</dbReference>
<evidence type="ECO:0000313" key="6">
    <source>
        <dbReference type="EMBL" id="XCI27681.1"/>
    </source>
</evidence>
<comment type="subcellular location">
    <subcellularLocation>
        <location evidence="1">Cytoplasm</location>
    </subcellularLocation>
</comment>
<name>A0AAU8HRB3_9FIRM</name>
<dbReference type="GO" id="GO:0015074">
    <property type="term" value="P:DNA integration"/>
    <property type="evidence" value="ECO:0007669"/>
    <property type="project" value="UniProtKB-KW"/>
</dbReference>
<protein>
    <submittedName>
        <fullName evidence="6">Tyrosine-type recombinase/integrase</fullName>
    </submittedName>
</protein>
<dbReference type="Gene3D" id="1.10.150.130">
    <property type="match status" value="1"/>
</dbReference>
<dbReference type="EMBL" id="CP159485">
    <property type="protein sequence ID" value="XCI27681.1"/>
    <property type="molecule type" value="Genomic_DNA"/>
</dbReference>
<evidence type="ECO:0000259" key="5">
    <source>
        <dbReference type="PROSITE" id="PS51898"/>
    </source>
</evidence>
<dbReference type="InterPro" id="IPR013762">
    <property type="entry name" value="Integrase-like_cat_sf"/>
</dbReference>